<name>A0ABS4CIN7_9ENTE</name>
<evidence type="ECO:0000313" key="7">
    <source>
        <dbReference type="Proteomes" id="UP000673375"/>
    </source>
</evidence>
<comment type="caution">
    <text evidence="6">The sequence shown here is derived from an EMBL/GenBank/DDBJ whole genome shotgun (WGS) entry which is preliminary data.</text>
</comment>
<evidence type="ECO:0000259" key="5">
    <source>
        <dbReference type="PROSITE" id="PS50937"/>
    </source>
</evidence>
<proteinExistence type="predicted"/>
<dbReference type="SUPFAM" id="SSF46955">
    <property type="entry name" value="Putative DNA-binding domain"/>
    <property type="match status" value="2"/>
</dbReference>
<keyword evidence="2" id="KW-0805">Transcription regulation</keyword>
<dbReference type="PROSITE" id="PS50937">
    <property type="entry name" value="HTH_MERR_2"/>
    <property type="match status" value="2"/>
</dbReference>
<dbReference type="RefSeq" id="WP_209557304.1">
    <property type="nucleotide sequence ID" value="NZ_JAEDXU010000004.1"/>
</dbReference>
<accession>A0ABS4CIN7</accession>
<dbReference type="EMBL" id="JAEDXU010000004">
    <property type="protein sequence ID" value="MBP1046486.1"/>
    <property type="molecule type" value="Genomic_DNA"/>
</dbReference>
<keyword evidence="3 6" id="KW-0238">DNA-binding</keyword>
<dbReference type="Proteomes" id="UP000673375">
    <property type="component" value="Unassembled WGS sequence"/>
</dbReference>
<keyword evidence="4" id="KW-0804">Transcription</keyword>
<dbReference type="Gene3D" id="1.10.1660.10">
    <property type="match status" value="2"/>
</dbReference>
<dbReference type="PANTHER" id="PTHR30204">
    <property type="entry name" value="REDOX-CYCLING DRUG-SENSING TRANSCRIPTIONAL ACTIVATOR SOXR"/>
    <property type="match status" value="1"/>
</dbReference>
<evidence type="ECO:0000256" key="2">
    <source>
        <dbReference type="ARBA" id="ARBA00023015"/>
    </source>
</evidence>
<dbReference type="Pfam" id="PF13411">
    <property type="entry name" value="MerR_1"/>
    <property type="match status" value="1"/>
</dbReference>
<gene>
    <name evidence="6" type="ORF">I6N96_09330</name>
</gene>
<evidence type="ECO:0000256" key="3">
    <source>
        <dbReference type="ARBA" id="ARBA00023125"/>
    </source>
</evidence>
<keyword evidence="1" id="KW-0678">Repressor</keyword>
<feature type="domain" description="HTH merR-type" evidence="5">
    <location>
        <begin position="120"/>
        <end position="189"/>
    </location>
</feature>
<reference evidence="6 7" key="1">
    <citation type="submission" date="2020-12" db="EMBL/GenBank/DDBJ databases">
        <title>Vagococcus allomyrinae sp. nov. and Enterococcus lavae sp. nov., isolated from the larvae of Allomyrina dichotoma.</title>
        <authorList>
            <person name="Lee S.D."/>
        </authorList>
    </citation>
    <scope>NUCLEOTIDE SEQUENCE [LARGE SCALE GENOMIC DNA]</scope>
    <source>
        <strain evidence="6 7">BWM-S5</strain>
    </source>
</reference>
<evidence type="ECO:0000256" key="4">
    <source>
        <dbReference type="ARBA" id="ARBA00023163"/>
    </source>
</evidence>
<dbReference type="InterPro" id="IPR009061">
    <property type="entry name" value="DNA-bd_dom_put_sf"/>
</dbReference>
<dbReference type="InterPro" id="IPR000551">
    <property type="entry name" value="MerR-type_HTH_dom"/>
</dbReference>
<dbReference type="SMART" id="SM00422">
    <property type="entry name" value="HTH_MERR"/>
    <property type="match status" value="2"/>
</dbReference>
<protein>
    <submittedName>
        <fullName evidence="6">MerR family DNA-binding transcriptional regulator</fullName>
    </submittedName>
</protein>
<dbReference type="GO" id="GO:0003677">
    <property type="term" value="F:DNA binding"/>
    <property type="evidence" value="ECO:0007669"/>
    <property type="project" value="UniProtKB-KW"/>
</dbReference>
<keyword evidence="7" id="KW-1185">Reference proteome</keyword>
<feature type="domain" description="HTH merR-type" evidence="5">
    <location>
        <begin position="2"/>
        <end position="55"/>
    </location>
</feature>
<dbReference type="PANTHER" id="PTHR30204:SF69">
    <property type="entry name" value="MERR-FAMILY TRANSCRIPTIONAL REGULATOR"/>
    <property type="match status" value="1"/>
</dbReference>
<organism evidence="6 7">
    <name type="scientific">Enterococcus larvae</name>
    <dbReference type="NCBI Taxonomy" id="2794352"/>
    <lineage>
        <taxon>Bacteria</taxon>
        <taxon>Bacillati</taxon>
        <taxon>Bacillota</taxon>
        <taxon>Bacilli</taxon>
        <taxon>Lactobacillales</taxon>
        <taxon>Enterococcaceae</taxon>
        <taxon>Enterococcus</taxon>
    </lineage>
</organism>
<evidence type="ECO:0000313" key="6">
    <source>
        <dbReference type="EMBL" id="MBP1046486.1"/>
    </source>
</evidence>
<sequence>MNYRPIDIARKLNISTSLLRHYEKNELFPAPERSDSGYRIYSDASFLYIQAVRTATLAYGYRTTKKLMDLVSSGEYMQAFWLVNQEQYQLHQQKEISNQTLALLHEEESDLITQMPRKGWITIGEAAERLSITETTIRHWTKEGLLKVARDEESNYRKFDEQALRQLLLIRLIRASTWSLDVVRDILTTFRAETPTEMIQLAERSLQMLNTRLERLFISQKYLYQLIAFLSPDYFTDFPGMEIYDFERPERS</sequence>
<evidence type="ECO:0000256" key="1">
    <source>
        <dbReference type="ARBA" id="ARBA00022491"/>
    </source>
</evidence>
<dbReference type="InterPro" id="IPR047057">
    <property type="entry name" value="MerR_fam"/>
</dbReference>
<dbReference type="Pfam" id="PF00376">
    <property type="entry name" value="MerR"/>
    <property type="match status" value="1"/>
</dbReference>